<dbReference type="PATRIC" id="fig|1423746.3.peg.649"/>
<name>A0A0R1PGF7_9LACO</name>
<dbReference type="InterPro" id="IPR043429">
    <property type="entry name" value="ArtM/GltK/GlnP/TcyL/YhdX-like"/>
</dbReference>
<evidence type="ECO:0000256" key="3">
    <source>
        <dbReference type="ARBA" id="ARBA00022475"/>
    </source>
</evidence>
<keyword evidence="6 7" id="KW-0472">Membrane</keyword>
<dbReference type="OrthoDB" id="9774451at2"/>
<dbReference type="Proteomes" id="UP000051445">
    <property type="component" value="Unassembled WGS sequence"/>
</dbReference>
<dbReference type="STRING" id="1423746.FD27_GL000641"/>
<keyword evidence="2 7" id="KW-0813">Transport</keyword>
<dbReference type="EMBL" id="AZER01000014">
    <property type="protein sequence ID" value="KRL27899.1"/>
    <property type="molecule type" value="Genomic_DNA"/>
</dbReference>
<evidence type="ECO:0000259" key="8">
    <source>
        <dbReference type="PROSITE" id="PS50928"/>
    </source>
</evidence>
<dbReference type="InterPro" id="IPR001638">
    <property type="entry name" value="Solute-binding_3/MltF_N"/>
</dbReference>
<dbReference type="GO" id="GO:0015276">
    <property type="term" value="F:ligand-gated monoatomic ion channel activity"/>
    <property type="evidence" value="ECO:0007669"/>
    <property type="project" value="InterPro"/>
</dbReference>
<keyword evidence="3" id="KW-1003">Cell membrane</keyword>
<keyword evidence="4 7" id="KW-0812">Transmembrane</keyword>
<dbReference type="RefSeq" id="WP_057750071.1">
    <property type="nucleotide sequence ID" value="NZ_AZER01000014.1"/>
</dbReference>
<evidence type="ECO:0000256" key="5">
    <source>
        <dbReference type="ARBA" id="ARBA00022989"/>
    </source>
</evidence>
<dbReference type="SUPFAM" id="SSF53850">
    <property type="entry name" value="Periplasmic binding protein-like II"/>
    <property type="match status" value="1"/>
</dbReference>
<dbReference type="PANTHER" id="PTHR30614:SF46">
    <property type="entry name" value="ABC TRANSPORTER MEMBRANE SPANNING PERMEASE-GLUTAMINE TRANSPORT"/>
    <property type="match status" value="1"/>
</dbReference>
<dbReference type="InterPro" id="IPR035906">
    <property type="entry name" value="MetI-like_sf"/>
</dbReference>
<evidence type="ECO:0000256" key="7">
    <source>
        <dbReference type="RuleBase" id="RU363032"/>
    </source>
</evidence>
<evidence type="ECO:0000256" key="1">
    <source>
        <dbReference type="ARBA" id="ARBA00004651"/>
    </source>
</evidence>
<gene>
    <name evidence="9" type="ORF">FD27_GL000641</name>
</gene>
<evidence type="ECO:0000256" key="2">
    <source>
        <dbReference type="ARBA" id="ARBA00022448"/>
    </source>
</evidence>
<dbReference type="InterPro" id="IPR001320">
    <property type="entry name" value="Iontro_rcpt_C"/>
</dbReference>
<keyword evidence="5 7" id="KW-1133">Transmembrane helix</keyword>
<dbReference type="GO" id="GO:0043190">
    <property type="term" value="C:ATP-binding cassette (ABC) transporter complex"/>
    <property type="evidence" value="ECO:0007669"/>
    <property type="project" value="InterPro"/>
</dbReference>
<comment type="similarity">
    <text evidence="7">Belongs to the binding-protein-dependent transport system permease family.</text>
</comment>
<dbReference type="GO" id="GO:0006865">
    <property type="term" value="P:amino acid transport"/>
    <property type="evidence" value="ECO:0007669"/>
    <property type="project" value="TreeGrafter"/>
</dbReference>
<dbReference type="PROSITE" id="PS50928">
    <property type="entry name" value="ABC_TM1"/>
    <property type="match status" value="1"/>
</dbReference>
<dbReference type="PANTHER" id="PTHR30614">
    <property type="entry name" value="MEMBRANE COMPONENT OF AMINO ACID ABC TRANSPORTER"/>
    <property type="match status" value="1"/>
</dbReference>
<feature type="transmembrane region" description="Helical" evidence="7">
    <location>
        <begin position="290"/>
        <end position="316"/>
    </location>
</feature>
<dbReference type="Pfam" id="PF00497">
    <property type="entry name" value="SBP_bac_3"/>
    <property type="match status" value="1"/>
</dbReference>
<dbReference type="InterPro" id="IPR000515">
    <property type="entry name" value="MetI-like"/>
</dbReference>
<evidence type="ECO:0000313" key="10">
    <source>
        <dbReference type="Proteomes" id="UP000051445"/>
    </source>
</evidence>
<dbReference type="SUPFAM" id="SSF161098">
    <property type="entry name" value="MetI-like"/>
    <property type="match status" value="1"/>
</dbReference>
<dbReference type="SMART" id="SM00062">
    <property type="entry name" value="PBPb"/>
    <property type="match status" value="1"/>
</dbReference>
<keyword evidence="10" id="KW-1185">Reference proteome</keyword>
<protein>
    <submittedName>
        <fullName evidence="9">Polar amino acid ABC transporter, inner membrane subunit</fullName>
    </submittedName>
</protein>
<dbReference type="InterPro" id="IPR010065">
    <property type="entry name" value="AA_ABC_transptr_permease_3TM"/>
</dbReference>
<reference evidence="9 10" key="1">
    <citation type="journal article" date="2015" name="Genome Announc.">
        <title>Expanding the biotechnology potential of lactobacilli through comparative genomics of 213 strains and associated genera.</title>
        <authorList>
            <person name="Sun Z."/>
            <person name="Harris H.M."/>
            <person name="McCann A."/>
            <person name="Guo C."/>
            <person name="Argimon S."/>
            <person name="Zhang W."/>
            <person name="Yang X."/>
            <person name="Jeffery I.B."/>
            <person name="Cooney J.C."/>
            <person name="Kagawa T.F."/>
            <person name="Liu W."/>
            <person name="Song Y."/>
            <person name="Salvetti E."/>
            <person name="Wrobel A."/>
            <person name="Rasinkangas P."/>
            <person name="Parkhill J."/>
            <person name="Rea M.C."/>
            <person name="O'Sullivan O."/>
            <person name="Ritari J."/>
            <person name="Douillard F.P."/>
            <person name="Paul Ross R."/>
            <person name="Yang R."/>
            <person name="Briner A.E."/>
            <person name="Felis G.E."/>
            <person name="de Vos W.M."/>
            <person name="Barrangou R."/>
            <person name="Klaenhammer T.R."/>
            <person name="Caufield P.W."/>
            <person name="Cui Y."/>
            <person name="Zhang H."/>
            <person name="O'Toole P.W."/>
        </authorList>
    </citation>
    <scope>NUCLEOTIDE SEQUENCE [LARGE SCALE GENOMIC DNA]</scope>
    <source>
        <strain evidence="9 10">DSM 13145</strain>
    </source>
</reference>
<sequence>MQSNHWKKFITACIAVLGIVIGWQLVEPQQASADEPTYTFATNNTFEPFEIQDSKGGYSGKNPGIEIEILKKIAKHEHFKYELKPMSFNGDLQALESGQVDAVIAGMSVTDERKQKYDFSTPYYTDGVMMAVAKNSKITSMKQLKGKTVSAKSGTSAALFLKKNQKKYGYKIKYFDSSNTMWNDVKIGNTAATFDDGPVLQYGIKEGVPLKIVTKKPIDAQPVAVGFQKGKNLELQKKINDGIEWLNKTGQMKQIIDKYTKGNKTAKNSAADRTIMGLLKTNRAALLRGLWMTIELTIVGIIFAMIFGIILGVLGIMNNKLAKGVSSVLIYIFRGIPMIVLAFFIYMGLPNVLGHKVPLFLAGVLTLTFDEGAYIGAIVKGGFEAVDKGQWEAARSLGLPYGKALLQVIAPQGFKLMVPSLVNQFIITLKDTSILSAIGVMELTQTGTVIISQNMEGFKMWLIIGVIYIIIITLLTWLSNYVQKRMA</sequence>
<comment type="caution">
    <text evidence="9">The sequence shown here is derived from an EMBL/GenBank/DDBJ whole genome shotgun (WGS) entry which is preliminary data.</text>
</comment>
<dbReference type="CDD" id="cd06261">
    <property type="entry name" value="TM_PBP2"/>
    <property type="match status" value="1"/>
</dbReference>
<evidence type="ECO:0000313" key="9">
    <source>
        <dbReference type="EMBL" id="KRL27899.1"/>
    </source>
</evidence>
<dbReference type="Pfam" id="PF00528">
    <property type="entry name" value="BPD_transp_1"/>
    <property type="match status" value="1"/>
</dbReference>
<evidence type="ECO:0000256" key="6">
    <source>
        <dbReference type="ARBA" id="ARBA00023136"/>
    </source>
</evidence>
<organism evidence="9 10">
    <name type="scientific">Limosilactobacillus frumenti DSM 13145</name>
    <dbReference type="NCBI Taxonomy" id="1423746"/>
    <lineage>
        <taxon>Bacteria</taxon>
        <taxon>Bacillati</taxon>
        <taxon>Bacillota</taxon>
        <taxon>Bacilli</taxon>
        <taxon>Lactobacillales</taxon>
        <taxon>Lactobacillaceae</taxon>
        <taxon>Limosilactobacillus</taxon>
    </lineage>
</organism>
<proteinExistence type="inferred from homology"/>
<dbReference type="Gene3D" id="1.10.3720.10">
    <property type="entry name" value="MetI-like"/>
    <property type="match status" value="1"/>
</dbReference>
<dbReference type="SMART" id="SM00079">
    <property type="entry name" value="PBPe"/>
    <property type="match status" value="1"/>
</dbReference>
<dbReference type="Gene3D" id="3.40.190.10">
    <property type="entry name" value="Periplasmic binding protein-like II"/>
    <property type="match status" value="2"/>
</dbReference>
<evidence type="ECO:0000256" key="4">
    <source>
        <dbReference type="ARBA" id="ARBA00022692"/>
    </source>
</evidence>
<accession>A0A0R1PGF7</accession>
<feature type="transmembrane region" description="Helical" evidence="7">
    <location>
        <begin position="328"/>
        <end position="349"/>
    </location>
</feature>
<comment type="subcellular location">
    <subcellularLocation>
        <location evidence="1 7">Cell membrane</location>
        <topology evidence="1 7">Multi-pass membrane protein</topology>
    </subcellularLocation>
</comment>
<dbReference type="NCBIfam" id="TIGR01726">
    <property type="entry name" value="HEQRo_perm_3TM"/>
    <property type="match status" value="1"/>
</dbReference>
<dbReference type="AlphaFoldDB" id="A0A0R1PGF7"/>
<feature type="transmembrane region" description="Helical" evidence="7">
    <location>
        <begin position="460"/>
        <end position="482"/>
    </location>
</feature>
<feature type="domain" description="ABC transmembrane type-1" evidence="8">
    <location>
        <begin position="290"/>
        <end position="479"/>
    </location>
</feature>